<evidence type="ECO:0000256" key="7">
    <source>
        <dbReference type="SAM" id="Coils"/>
    </source>
</evidence>
<dbReference type="InterPro" id="IPR009617">
    <property type="entry name" value="Seipin"/>
</dbReference>
<comment type="caution">
    <text evidence="9">The sequence shown here is derived from an EMBL/GenBank/DDBJ whole genome shotgun (WGS) entry which is preliminary data.</text>
</comment>
<dbReference type="CDD" id="cd23995">
    <property type="entry name" value="Seipin_BSCL2_like"/>
    <property type="match status" value="1"/>
</dbReference>
<evidence type="ECO:0000313" key="10">
    <source>
        <dbReference type="Proteomes" id="UP001318860"/>
    </source>
</evidence>
<dbReference type="PANTHER" id="PTHR21212:SF0">
    <property type="entry name" value="SEIPIN"/>
    <property type="match status" value="1"/>
</dbReference>
<dbReference type="Pfam" id="PF06775">
    <property type="entry name" value="Seipin"/>
    <property type="match status" value="1"/>
</dbReference>
<feature type="coiled-coil region" evidence="7">
    <location>
        <begin position="102"/>
        <end position="129"/>
    </location>
</feature>
<keyword evidence="4 8" id="KW-1133">Transmembrane helix</keyword>
<dbReference type="EMBL" id="JABTTQ020002432">
    <property type="protein sequence ID" value="KAK6123958.1"/>
    <property type="molecule type" value="Genomic_DNA"/>
</dbReference>
<evidence type="ECO:0000256" key="3">
    <source>
        <dbReference type="ARBA" id="ARBA00022824"/>
    </source>
</evidence>
<evidence type="ECO:0000313" key="9">
    <source>
        <dbReference type="EMBL" id="KAK6123958.1"/>
    </source>
</evidence>
<proteinExistence type="predicted"/>
<keyword evidence="2 8" id="KW-0812">Transmembrane</keyword>
<keyword evidence="6 8" id="KW-0472">Membrane</keyword>
<dbReference type="Proteomes" id="UP001318860">
    <property type="component" value="Unassembled WGS sequence"/>
</dbReference>
<evidence type="ECO:0000256" key="8">
    <source>
        <dbReference type="SAM" id="Phobius"/>
    </source>
</evidence>
<comment type="subcellular location">
    <subcellularLocation>
        <location evidence="1">Endoplasmic reticulum membrane</location>
        <topology evidence="1">Multi-pass membrane protein</topology>
    </subcellularLocation>
</comment>
<organism evidence="9 10">
    <name type="scientific">Rehmannia glutinosa</name>
    <name type="common">Chinese foxglove</name>
    <dbReference type="NCBI Taxonomy" id="99300"/>
    <lineage>
        <taxon>Eukaryota</taxon>
        <taxon>Viridiplantae</taxon>
        <taxon>Streptophyta</taxon>
        <taxon>Embryophyta</taxon>
        <taxon>Tracheophyta</taxon>
        <taxon>Spermatophyta</taxon>
        <taxon>Magnoliopsida</taxon>
        <taxon>eudicotyledons</taxon>
        <taxon>Gunneridae</taxon>
        <taxon>Pentapetalae</taxon>
        <taxon>asterids</taxon>
        <taxon>lamiids</taxon>
        <taxon>Lamiales</taxon>
        <taxon>Orobanchaceae</taxon>
        <taxon>Rehmannieae</taxon>
        <taxon>Rehmannia</taxon>
    </lineage>
</organism>
<name>A0ABR0UNE9_REHGL</name>
<dbReference type="PANTHER" id="PTHR21212">
    <property type="entry name" value="BERNARDINELLI-SEIP CONGENITAL LIPODYSTROPHY 2 HOMOLOG BSCL2 PROTEIN"/>
    <property type="match status" value="1"/>
</dbReference>
<feature type="transmembrane region" description="Helical" evidence="8">
    <location>
        <begin position="197"/>
        <end position="216"/>
    </location>
</feature>
<evidence type="ECO:0000256" key="1">
    <source>
        <dbReference type="ARBA" id="ARBA00004477"/>
    </source>
</evidence>
<evidence type="ECO:0000256" key="5">
    <source>
        <dbReference type="ARBA" id="ARBA00023098"/>
    </source>
</evidence>
<accession>A0ABR0UNE9</accession>
<evidence type="ECO:0000256" key="6">
    <source>
        <dbReference type="ARBA" id="ARBA00023136"/>
    </source>
</evidence>
<sequence>MNFEMGDSKLDNLDAEEEFDDALHEFPFSDCEETFTDSIESNGGVSVSVSVPKALPDVITVPPVNLRRRRSLSHRKSSGGDSLELSRLTVCLEKSLNSREGKMTLSSKIKECEEKLENENSESVELMHSKESAKDVLCGQNNQKNDESSTLTDANNNVGGSLVRDELNLRENYEAHTSLLLTLAGIMIKVVSFQIDLLVKLFMFPLLLIYHLYMLVFDPCGVLKRGGLYLVQKMKTSWNLVFENVPSFVYEWLKEHKAIWKLGLKCGWGLVWSSYVCAVLAGLLVSAFVLGSLLMSGTVEEPMRIKRSLNFDYTEKNPVAFVPIVAHPELSHDIYLGENPGIVKDSVSRSITRNLKLQVTVSLTLPESNYNQNLGIFQVRVDFLANDGKTLGSSRRPMMLQYRSRPIRLLLTLLKVAPILTGYASETQDLKINFRGFTEGNVPTACLRVVIEQRAEFLPGAGIPEIYAATLTLESELPLLKKAIWFWKKTLFVWISMTIFIMELVFALICCKPIIIPKIRLRETTNRGALQNDHPDIFPLSPIVHILAVDIIDLHCKLLRALMKLLLPKVNQHFSDEWIRPI</sequence>
<keyword evidence="3" id="KW-0256">Endoplasmic reticulum</keyword>
<evidence type="ECO:0008006" key="11">
    <source>
        <dbReference type="Google" id="ProtNLM"/>
    </source>
</evidence>
<reference evidence="9 10" key="1">
    <citation type="journal article" date="2021" name="Comput. Struct. Biotechnol. J.">
        <title>De novo genome assembly of the potent medicinal plant Rehmannia glutinosa using nanopore technology.</title>
        <authorList>
            <person name="Ma L."/>
            <person name="Dong C."/>
            <person name="Song C."/>
            <person name="Wang X."/>
            <person name="Zheng X."/>
            <person name="Niu Y."/>
            <person name="Chen S."/>
            <person name="Feng W."/>
        </authorList>
    </citation>
    <scope>NUCLEOTIDE SEQUENCE [LARGE SCALE GENOMIC DNA]</scope>
    <source>
        <strain evidence="9">DH-2019</strain>
    </source>
</reference>
<evidence type="ECO:0000256" key="4">
    <source>
        <dbReference type="ARBA" id="ARBA00022989"/>
    </source>
</evidence>
<feature type="transmembrane region" description="Helical" evidence="8">
    <location>
        <begin position="491"/>
        <end position="511"/>
    </location>
</feature>
<keyword evidence="5" id="KW-0443">Lipid metabolism</keyword>
<keyword evidence="10" id="KW-1185">Reference proteome</keyword>
<evidence type="ECO:0000256" key="2">
    <source>
        <dbReference type="ARBA" id="ARBA00022692"/>
    </source>
</evidence>
<keyword evidence="7" id="KW-0175">Coiled coil</keyword>
<feature type="transmembrane region" description="Helical" evidence="8">
    <location>
        <begin position="272"/>
        <end position="297"/>
    </location>
</feature>
<gene>
    <name evidence="9" type="ORF">DH2020_042303</name>
</gene>
<protein>
    <recommendedName>
        <fullName evidence="11">Seipin-2-like</fullName>
    </recommendedName>
</protein>